<evidence type="ECO:0000313" key="13">
    <source>
        <dbReference type="Proteomes" id="UP000510821"/>
    </source>
</evidence>
<evidence type="ECO:0000256" key="8">
    <source>
        <dbReference type="ARBA" id="ARBA00042242"/>
    </source>
</evidence>
<dbReference type="Pfam" id="PF02843">
    <property type="entry name" value="GARS_C"/>
    <property type="match status" value="1"/>
</dbReference>
<keyword evidence="5" id="KW-0658">Purine biosynthesis</keyword>
<dbReference type="AlphaFoldDB" id="A0A7D5XFL5"/>
<keyword evidence="3 12" id="KW-0436">Ligase</keyword>
<protein>
    <recommendedName>
        <fullName evidence="2">phosphoribosylamine--glycine ligase</fullName>
        <ecNumber evidence="2">6.3.4.13</ecNumber>
    </recommendedName>
    <alternativeName>
        <fullName evidence="8">Glycinamide ribonucleotide synthetase</fullName>
    </alternativeName>
    <alternativeName>
        <fullName evidence="9">Phosphoribosylglycinamide synthetase</fullName>
    </alternativeName>
</protein>
<dbReference type="InterPro" id="IPR011761">
    <property type="entry name" value="ATP-grasp"/>
</dbReference>
<dbReference type="Proteomes" id="UP000510821">
    <property type="component" value="Chromosome"/>
</dbReference>
<evidence type="ECO:0000256" key="2">
    <source>
        <dbReference type="ARBA" id="ARBA00013255"/>
    </source>
</evidence>
<name>A0A7D5XFL5_FERL1</name>
<dbReference type="EC" id="6.3.4.13" evidence="2"/>
<dbReference type="InterPro" id="IPR011054">
    <property type="entry name" value="Rudment_hybrid_motif"/>
</dbReference>
<evidence type="ECO:0000256" key="10">
    <source>
        <dbReference type="PROSITE-ProRule" id="PRU00409"/>
    </source>
</evidence>
<evidence type="ECO:0000259" key="11">
    <source>
        <dbReference type="PROSITE" id="PS50975"/>
    </source>
</evidence>
<organism evidence="12 13">
    <name type="scientific">Fermentimicrarchaeum limneticum</name>
    <dbReference type="NCBI Taxonomy" id="2795018"/>
    <lineage>
        <taxon>Archaea</taxon>
        <taxon>Candidatus Micrarchaeota</taxon>
        <taxon>Candidatus Fermentimicrarchaeales</taxon>
        <taxon>Candidatus Fermentimicrarchaeaceae</taxon>
        <taxon>Candidatus Fermentimicrarchaeum</taxon>
    </lineage>
</organism>
<keyword evidence="6 10" id="KW-0067">ATP-binding</keyword>
<dbReference type="SUPFAM" id="SSF51246">
    <property type="entry name" value="Rudiment single hybrid motif"/>
    <property type="match status" value="1"/>
</dbReference>
<dbReference type="GO" id="GO:0009113">
    <property type="term" value="P:purine nucleobase biosynthetic process"/>
    <property type="evidence" value="ECO:0007669"/>
    <property type="project" value="InterPro"/>
</dbReference>
<dbReference type="SMART" id="SM01209">
    <property type="entry name" value="GARS_A"/>
    <property type="match status" value="1"/>
</dbReference>
<dbReference type="Pfam" id="PF01071">
    <property type="entry name" value="GARS_A"/>
    <property type="match status" value="1"/>
</dbReference>
<dbReference type="SUPFAM" id="SSF56059">
    <property type="entry name" value="Glutathione synthetase ATP-binding domain-like"/>
    <property type="match status" value="1"/>
</dbReference>
<comment type="pathway">
    <text evidence="1">Purine metabolism; IMP biosynthesis via de novo pathway; N(1)-(5-phospho-D-ribosyl)glycinamide from 5-phospho-alpha-D-ribose 1-diphosphate: step 2/2.</text>
</comment>
<dbReference type="UniPathway" id="UPA00074">
    <property type="reaction ID" value="UER00125"/>
</dbReference>
<accession>A0A7D5XFL5</accession>
<dbReference type="InterPro" id="IPR037123">
    <property type="entry name" value="PRibGlycinamide_synth_C_sf"/>
</dbReference>
<dbReference type="EMBL" id="CP058998">
    <property type="protein sequence ID" value="QLJ53253.1"/>
    <property type="molecule type" value="Genomic_DNA"/>
</dbReference>
<dbReference type="InterPro" id="IPR020561">
    <property type="entry name" value="PRibGlycinamid_synth_ATP-grasp"/>
</dbReference>
<dbReference type="GO" id="GO:0005524">
    <property type="term" value="F:ATP binding"/>
    <property type="evidence" value="ECO:0007669"/>
    <property type="project" value="UniProtKB-UniRule"/>
</dbReference>
<dbReference type="GO" id="GO:0006189">
    <property type="term" value="P:'de novo' IMP biosynthetic process"/>
    <property type="evidence" value="ECO:0007669"/>
    <property type="project" value="UniProtKB-UniPathway"/>
</dbReference>
<reference evidence="13" key="1">
    <citation type="submission" date="2020-07" db="EMBL/GenBank/DDBJ databases">
        <title>Metabolic diversity and evolutionary history of the archaeal phylum ###Micrarchaeota### uncovered from a freshwater lake metagenome.</title>
        <authorList>
            <person name="Kadnikov V.V."/>
            <person name="Savvichev A.S."/>
            <person name="Mardanov A.V."/>
            <person name="Beletsky A.V."/>
            <person name="Chupakov A.V."/>
            <person name="Kokryatskaya N.M."/>
            <person name="Pimenov N.V."/>
            <person name="Ravin N.V."/>
        </authorList>
    </citation>
    <scope>NUCLEOTIDE SEQUENCE [LARGE SCALE GENOMIC DNA]</scope>
</reference>
<sequence>MSPNSNGTVVAAEEKKEEKKPLKFLFVSYEGLIGDLAWQVKKEGSEVKYYIRDKSEKDICDGFVDKCDDWKEFKDWADVIILDDVGFGQIAEDLRKDGKLVVGGSLYTDRLEDDREFGQDELNKAGVNTLPHWDFVGFDDAVEFVKKNPDRYVIKPSGRAQNEKELVFIGQEEDGNDVINVLEHYKKSWSKKMSLQLQKFVQGVEVAIGTFFNGKEFVQPIFINFEHKKMFPGGLGPNTGEMGTSSFWCPPNKLFNETLLKMKPVLEASGYSGYFDLNCIVNSRGIFPLEFTARPGYPTISLQIEGITSEWSSFLKELAAGQAKEVKTKKGFQICVVVAVPPFPFSDPDAFKKYSEDATILFKKSNLDGIHLGDVKLVEDDWRLAGQSGYALIVTGSGVTMDDARKQAYSRVKNVMIPNMFYRTDIGERWNLDSDMLYTWGYLY</sequence>
<evidence type="ECO:0000256" key="9">
    <source>
        <dbReference type="ARBA" id="ARBA00042864"/>
    </source>
</evidence>
<dbReference type="PANTHER" id="PTHR43472">
    <property type="entry name" value="PHOSPHORIBOSYLAMINE--GLYCINE LIGASE"/>
    <property type="match status" value="1"/>
</dbReference>
<evidence type="ECO:0000256" key="1">
    <source>
        <dbReference type="ARBA" id="ARBA00005174"/>
    </source>
</evidence>
<dbReference type="Gene3D" id="3.90.600.10">
    <property type="entry name" value="Phosphoribosylglycinamide synthetase, C-terminal domain"/>
    <property type="match status" value="1"/>
</dbReference>
<evidence type="ECO:0000256" key="6">
    <source>
        <dbReference type="ARBA" id="ARBA00022840"/>
    </source>
</evidence>
<keyword evidence="4 10" id="KW-0547">Nucleotide-binding</keyword>
<dbReference type="GO" id="GO:0004637">
    <property type="term" value="F:phosphoribosylamine-glycine ligase activity"/>
    <property type="evidence" value="ECO:0007669"/>
    <property type="project" value="UniProtKB-EC"/>
</dbReference>
<dbReference type="GO" id="GO:0046872">
    <property type="term" value="F:metal ion binding"/>
    <property type="evidence" value="ECO:0007669"/>
    <property type="project" value="InterPro"/>
</dbReference>
<dbReference type="PANTHER" id="PTHR43472:SF1">
    <property type="entry name" value="PHOSPHORIBOSYLAMINE--GLYCINE LIGASE, CHLOROPLASTIC"/>
    <property type="match status" value="1"/>
</dbReference>
<feature type="domain" description="ATP-grasp" evidence="11">
    <location>
        <begin position="119"/>
        <end position="320"/>
    </location>
</feature>
<gene>
    <name evidence="12" type="ORF">Sv326_1078</name>
</gene>
<proteinExistence type="inferred from homology"/>
<dbReference type="KEGG" id="flt:Sv326_1078"/>
<dbReference type="InterPro" id="IPR000115">
    <property type="entry name" value="PRibGlycinamide_synth"/>
</dbReference>
<evidence type="ECO:0000256" key="7">
    <source>
        <dbReference type="ARBA" id="ARBA00038345"/>
    </source>
</evidence>
<comment type="similarity">
    <text evidence="7">Belongs to the GARS family.</text>
</comment>
<evidence type="ECO:0000256" key="4">
    <source>
        <dbReference type="ARBA" id="ARBA00022741"/>
    </source>
</evidence>
<evidence type="ECO:0000256" key="3">
    <source>
        <dbReference type="ARBA" id="ARBA00022598"/>
    </source>
</evidence>
<evidence type="ECO:0000256" key="5">
    <source>
        <dbReference type="ARBA" id="ARBA00022755"/>
    </source>
</evidence>
<dbReference type="InterPro" id="IPR020560">
    <property type="entry name" value="PRibGlycinamide_synth_C-dom"/>
</dbReference>
<dbReference type="Gene3D" id="3.30.470.20">
    <property type="entry name" value="ATP-grasp fold, B domain"/>
    <property type="match status" value="1"/>
</dbReference>
<evidence type="ECO:0000313" key="12">
    <source>
        <dbReference type="EMBL" id="QLJ53253.1"/>
    </source>
</evidence>
<dbReference type="PROSITE" id="PS50975">
    <property type="entry name" value="ATP_GRASP"/>
    <property type="match status" value="1"/>
</dbReference>
<dbReference type="SMART" id="SM01210">
    <property type="entry name" value="GARS_C"/>
    <property type="match status" value="1"/>
</dbReference>